<reference evidence="3 4" key="1">
    <citation type="submission" date="2015-01" db="EMBL/GenBank/DDBJ databases">
        <title>The Genome Sequence of Exophiala sideris CBS121828.</title>
        <authorList>
            <consortium name="The Broad Institute Genomics Platform"/>
            <person name="Cuomo C."/>
            <person name="de Hoog S."/>
            <person name="Gorbushina A."/>
            <person name="Stielow B."/>
            <person name="Teixiera M."/>
            <person name="Abouelleil A."/>
            <person name="Chapman S.B."/>
            <person name="Priest M."/>
            <person name="Young S.K."/>
            <person name="Wortman J."/>
            <person name="Nusbaum C."/>
            <person name="Birren B."/>
        </authorList>
    </citation>
    <scope>NUCLEOTIDE SEQUENCE [LARGE SCALE GENOMIC DNA]</scope>
    <source>
        <strain evidence="3 4">CBS 121828</strain>
    </source>
</reference>
<dbReference type="HOGENOM" id="CLU_000022_59_2_1"/>
<dbReference type="STRING" id="1016849.A0A0D1W0U3"/>
<protein>
    <recommendedName>
        <fullName evidence="5">4-coumarate-CoA ligase</fullName>
    </recommendedName>
</protein>
<dbReference type="Proteomes" id="UP000053599">
    <property type="component" value="Unassembled WGS sequence"/>
</dbReference>
<dbReference type="CDD" id="cd05911">
    <property type="entry name" value="Firefly_Luc_like"/>
    <property type="match status" value="1"/>
</dbReference>
<dbReference type="Pfam" id="PF13193">
    <property type="entry name" value="AMP-binding_C"/>
    <property type="match status" value="1"/>
</dbReference>
<dbReference type="GO" id="GO:0016405">
    <property type="term" value="F:CoA-ligase activity"/>
    <property type="evidence" value="ECO:0007669"/>
    <property type="project" value="TreeGrafter"/>
</dbReference>
<evidence type="ECO:0000313" key="4">
    <source>
        <dbReference type="Proteomes" id="UP000053599"/>
    </source>
</evidence>
<accession>A0A0D1W0U3</accession>
<dbReference type="InterPro" id="IPR000873">
    <property type="entry name" value="AMP-dep_synth/lig_dom"/>
</dbReference>
<dbReference type="AlphaFoldDB" id="A0A0D1W0U3"/>
<dbReference type="InterPro" id="IPR025110">
    <property type="entry name" value="AMP-bd_C"/>
</dbReference>
<proteinExistence type="predicted"/>
<dbReference type="Pfam" id="PF00501">
    <property type="entry name" value="AMP-binding"/>
    <property type="match status" value="1"/>
</dbReference>
<evidence type="ECO:0008006" key="5">
    <source>
        <dbReference type="Google" id="ProtNLM"/>
    </source>
</evidence>
<dbReference type="PANTHER" id="PTHR24096">
    <property type="entry name" value="LONG-CHAIN-FATTY-ACID--COA LIGASE"/>
    <property type="match status" value="1"/>
</dbReference>
<evidence type="ECO:0000313" key="3">
    <source>
        <dbReference type="EMBL" id="KIV82355.1"/>
    </source>
</evidence>
<dbReference type="InterPro" id="IPR042099">
    <property type="entry name" value="ANL_N_sf"/>
</dbReference>
<name>A0A0D1W0U3_9EURO</name>
<dbReference type="GO" id="GO:0019748">
    <property type="term" value="P:secondary metabolic process"/>
    <property type="evidence" value="ECO:0007669"/>
    <property type="project" value="TreeGrafter"/>
</dbReference>
<dbReference type="InterPro" id="IPR045851">
    <property type="entry name" value="AMP-bd_C_sf"/>
</dbReference>
<dbReference type="OrthoDB" id="6509636at2759"/>
<dbReference type="Gene3D" id="3.30.300.30">
    <property type="match status" value="1"/>
</dbReference>
<evidence type="ECO:0000259" key="2">
    <source>
        <dbReference type="Pfam" id="PF13193"/>
    </source>
</evidence>
<feature type="domain" description="AMP-dependent synthetase/ligase" evidence="1">
    <location>
        <begin position="28"/>
        <end position="393"/>
    </location>
</feature>
<gene>
    <name evidence="3" type="ORF">PV11_04474</name>
</gene>
<evidence type="ECO:0000259" key="1">
    <source>
        <dbReference type="Pfam" id="PF00501"/>
    </source>
</evidence>
<dbReference type="PANTHER" id="PTHR24096:SF265">
    <property type="entry name" value="ENZYME, PUTATIVE (AFU_ORTHOLOGUE AFUA_5G14270)-RELATED"/>
    <property type="match status" value="1"/>
</dbReference>
<dbReference type="Gene3D" id="3.40.50.12780">
    <property type="entry name" value="N-terminal domain of ligase-like"/>
    <property type="match status" value="1"/>
</dbReference>
<dbReference type="SUPFAM" id="SSF56801">
    <property type="entry name" value="Acetyl-CoA synthetase-like"/>
    <property type="match status" value="1"/>
</dbReference>
<feature type="domain" description="AMP-binding enzyme C-terminal" evidence="2">
    <location>
        <begin position="445"/>
        <end position="526"/>
    </location>
</feature>
<sequence length="547" mass="60671">MPFLAEKRVPIPNKDILSWMFDERKFDQDKPVYIDAVDPANSISANQAHAIIRKLAAGFQAVGLQHGDCVCIHGFNSLYYPMLFLGIVAAGGVFAGSNPAYTKFELSHHFIASSTKLIITEPEFLPAVLAAAKECGIQSSSILILDSQNENIPSGYVSWKTLMEHGEKDWIRFNDEQVSRKTTAARLFSSGTTGLPKPAAVSHYNFIAQHTLVNEVHKTDYEPSRILYLPIFHAAMAPSAYIAPLRSGDATYMLRRFEMEPLLLSIQKYRLTELIVVPPVAVGVLKYPLTHKYSLKSVRVILCGAGPLDKEHQSALQRVFGSEASFTQVWGMTETSCVASKFYYPERDDTGSIGRMMPNLDVKIIDDDGKDISAFDVPGELCIRGPTIISEYFNTSQANKDSFDEEGYFRTGDVMYCDSKTKKWYIIDRKKELIKVRAFQVAPAEIEGVLLSHPQILDAAVIGLQKKDDPQVEMPRGYVVRQPGPDNASLDEEAVKAFCGARLAKYKALTGGVVFLEAIPRNATGKVLKRVLRDMAKAESDKNGAKL</sequence>
<organism evidence="3 4">
    <name type="scientific">Exophiala sideris</name>
    <dbReference type="NCBI Taxonomy" id="1016849"/>
    <lineage>
        <taxon>Eukaryota</taxon>
        <taxon>Fungi</taxon>
        <taxon>Dikarya</taxon>
        <taxon>Ascomycota</taxon>
        <taxon>Pezizomycotina</taxon>
        <taxon>Eurotiomycetes</taxon>
        <taxon>Chaetothyriomycetidae</taxon>
        <taxon>Chaetothyriales</taxon>
        <taxon>Herpotrichiellaceae</taxon>
        <taxon>Exophiala</taxon>
    </lineage>
</organism>
<dbReference type="EMBL" id="KN846952">
    <property type="protein sequence ID" value="KIV82355.1"/>
    <property type="molecule type" value="Genomic_DNA"/>
</dbReference>